<dbReference type="GO" id="GO:0004519">
    <property type="term" value="F:endonuclease activity"/>
    <property type="evidence" value="ECO:0007669"/>
    <property type="project" value="UniProtKB-KW"/>
</dbReference>
<dbReference type="REBASE" id="382962">
    <property type="entry name" value="Cba7IP"/>
</dbReference>
<gene>
    <name evidence="1" type="ORF">GWK36_01320</name>
</gene>
<dbReference type="InterPro" id="IPR043117">
    <property type="entry name" value="Restrct_endonuc_II_SfiI_dom2"/>
</dbReference>
<dbReference type="InterPro" id="IPR043118">
    <property type="entry name" value="Restrct_endonuc_II_SfiI_dom1"/>
</dbReference>
<dbReference type="AlphaFoldDB" id="A0A6G7VAC4"/>
<evidence type="ECO:0000313" key="1">
    <source>
        <dbReference type="EMBL" id="QIK36860.1"/>
    </source>
</evidence>
<evidence type="ECO:0000313" key="2">
    <source>
        <dbReference type="Proteomes" id="UP000502699"/>
    </source>
</evidence>
<protein>
    <submittedName>
        <fullName evidence="1">Type II restriction endonuclease</fullName>
    </submittedName>
</protein>
<proteinExistence type="predicted"/>
<keyword evidence="2" id="KW-1185">Reference proteome</keyword>
<keyword evidence="1" id="KW-0255">Endonuclease</keyword>
<dbReference type="Gene3D" id="3.40.600.40">
    <property type="match status" value="1"/>
</dbReference>
<dbReference type="RefSeq" id="WP_166269407.1">
    <property type="nucleotide sequence ID" value="NZ_CP048029.1"/>
</dbReference>
<dbReference type="EMBL" id="CP048029">
    <property type="protein sequence ID" value="QIK36860.1"/>
    <property type="molecule type" value="Genomic_DNA"/>
</dbReference>
<name>A0A6G7VAC4_9GAMM</name>
<keyword evidence="1" id="KW-0378">Hydrolase</keyword>
<keyword evidence="1" id="KW-0540">Nuclease</keyword>
<accession>A0A6G7VAC4</accession>
<dbReference type="Gene3D" id="2.40.50.610">
    <property type="entry name" value="Type II restriction enzyme SfiI, DNA-recognition domain"/>
    <property type="match status" value="1"/>
</dbReference>
<reference evidence="2" key="1">
    <citation type="submission" date="2020-01" db="EMBL/GenBank/DDBJ databases">
        <title>Caldichromatium gen. nov., sp. nov., a thermophilic purple sulfur bacterium member of the family Chromatiaceae isolated from Nakabusa hot spring, Japan.</title>
        <authorList>
            <person name="Saini M.K."/>
            <person name="Hanada S."/>
            <person name="Tank M."/>
        </authorList>
    </citation>
    <scope>NUCLEOTIDE SEQUENCE [LARGE SCALE GENOMIC DNA]</scope>
    <source>
        <strain evidence="2">No.7</strain>
    </source>
</reference>
<sequence>MEKRPGQLRSDDIEDIERTSLRSLWLAARDFSVDAWEYFRQSQDDPKDIAEDITREMLDRFSGFQIQQRIFGNVDYRKARYVIHPGLAVRQALFVDSKAEKSRNSATLQMSQTSLAVRQHRGGAPTDIQGAIPQITTYAGFEYLTTTLLAHYHYAAASGNDSKDRPPYRLLALTLVAVPNGLLQERYNPDQSDTIWIAGRNAPSLGESFRVRLSFNRLAQKARWRVQTFVFDEDGKTTDEWSEA</sequence>
<organism evidence="1 2">
    <name type="scientific">Caldichromatium japonicum</name>
    <dbReference type="NCBI Taxonomy" id="2699430"/>
    <lineage>
        <taxon>Bacteria</taxon>
        <taxon>Pseudomonadati</taxon>
        <taxon>Pseudomonadota</taxon>
        <taxon>Gammaproteobacteria</taxon>
        <taxon>Chromatiales</taxon>
        <taxon>Chromatiaceae</taxon>
        <taxon>Caldichromatium</taxon>
    </lineage>
</organism>
<dbReference type="Proteomes" id="UP000502699">
    <property type="component" value="Chromosome"/>
</dbReference>
<dbReference type="InterPro" id="IPR021580">
    <property type="entry name" value="Restrct_endonuc_II_SfiI"/>
</dbReference>
<dbReference type="KEGG" id="cjap:GWK36_01320"/>
<dbReference type="Pfam" id="PF11487">
    <property type="entry name" value="RestrictionSfiI"/>
    <property type="match status" value="1"/>
</dbReference>